<dbReference type="PANTHER" id="PTHR31672:SF13">
    <property type="entry name" value="F-BOX PROTEIN CPR30-LIKE"/>
    <property type="match status" value="1"/>
</dbReference>
<evidence type="ECO:0000313" key="3">
    <source>
        <dbReference type="EMBL" id="KAG8384018.1"/>
    </source>
</evidence>
<organism evidence="3 4">
    <name type="scientific">Buddleja alternifolia</name>
    <dbReference type="NCBI Taxonomy" id="168488"/>
    <lineage>
        <taxon>Eukaryota</taxon>
        <taxon>Viridiplantae</taxon>
        <taxon>Streptophyta</taxon>
        <taxon>Embryophyta</taxon>
        <taxon>Tracheophyta</taxon>
        <taxon>Spermatophyta</taxon>
        <taxon>Magnoliopsida</taxon>
        <taxon>eudicotyledons</taxon>
        <taxon>Gunneridae</taxon>
        <taxon>Pentapetalae</taxon>
        <taxon>asterids</taxon>
        <taxon>lamiids</taxon>
        <taxon>Lamiales</taxon>
        <taxon>Scrophulariaceae</taxon>
        <taxon>Buddlejeae</taxon>
        <taxon>Buddleja</taxon>
    </lineage>
</organism>
<reference evidence="3" key="1">
    <citation type="submission" date="2019-10" db="EMBL/GenBank/DDBJ databases">
        <authorList>
            <person name="Zhang R."/>
            <person name="Pan Y."/>
            <person name="Wang J."/>
            <person name="Ma R."/>
            <person name="Yu S."/>
        </authorList>
    </citation>
    <scope>NUCLEOTIDE SEQUENCE</scope>
    <source>
        <strain evidence="3">LA-IB0</strain>
        <tissue evidence="3">Leaf</tissue>
    </source>
</reference>
<protein>
    <recommendedName>
        <fullName evidence="2">F-box associated beta-propeller type 1 domain-containing protein</fullName>
    </recommendedName>
</protein>
<dbReference type="SUPFAM" id="SSF81383">
    <property type="entry name" value="F-box domain"/>
    <property type="match status" value="1"/>
</dbReference>
<dbReference type="InterPro" id="IPR006527">
    <property type="entry name" value="F-box-assoc_dom_typ1"/>
</dbReference>
<dbReference type="EMBL" id="WHWC01000004">
    <property type="protein sequence ID" value="KAG8384018.1"/>
    <property type="molecule type" value="Genomic_DNA"/>
</dbReference>
<name>A0AAV6XNF0_9LAMI</name>
<dbReference type="PANTHER" id="PTHR31672">
    <property type="entry name" value="BNACNNG10540D PROTEIN"/>
    <property type="match status" value="1"/>
</dbReference>
<dbReference type="InterPro" id="IPR017451">
    <property type="entry name" value="F-box-assoc_interact_dom"/>
</dbReference>
<comment type="caution">
    <text evidence="3">The sequence shown here is derived from an EMBL/GenBank/DDBJ whole genome shotgun (WGS) entry which is preliminary data.</text>
</comment>
<keyword evidence="4" id="KW-1185">Reference proteome</keyword>
<evidence type="ECO:0000313" key="4">
    <source>
        <dbReference type="Proteomes" id="UP000826271"/>
    </source>
</evidence>
<dbReference type="InterPro" id="IPR036047">
    <property type="entry name" value="F-box-like_dom_sf"/>
</dbReference>
<feature type="domain" description="F-box associated beta-propeller type 1" evidence="2">
    <location>
        <begin position="203"/>
        <end position="338"/>
    </location>
</feature>
<feature type="region of interest" description="Disordered" evidence="1">
    <location>
        <begin position="1"/>
        <end position="20"/>
    </location>
</feature>
<accession>A0AAV6XNF0</accession>
<proteinExistence type="predicted"/>
<gene>
    <name evidence="3" type="ORF">BUALT_Bualt04G0074500</name>
</gene>
<evidence type="ECO:0000256" key="1">
    <source>
        <dbReference type="SAM" id="MobiDB-lite"/>
    </source>
</evidence>
<dbReference type="AlphaFoldDB" id="A0AAV6XNF0"/>
<dbReference type="NCBIfam" id="TIGR01640">
    <property type="entry name" value="F_box_assoc_1"/>
    <property type="match status" value="1"/>
</dbReference>
<dbReference type="Pfam" id="PF07734">
    <property type="entry name" value="FBA_1"/>
    <property type="match status" value="1"/>
</dbReference>
<evidence type="ECO:0000259" key="2">
    <source>
        <dbReference type="Pfam" id="PF07734"/>
    </source>
</evidence>
<sequence>MQRQSLGSPSSKLVKNEQQQQRFITTSETHNQLPSSSISTINGLLLYGDDQCKQKQDELKKKLLRFILIIHEFAEISLLSIINQLAIQLCSNVLSCCNAMDRGKRPSKPFAVRSNKMFMDLKDIIRENALPFLPAKLLFKFRSVCRDWKLQISAPFFAHNQSLSHRVVLSFILQTPGKPPSIISVDPTSCGVPDPLMSFLPEQVDIRSSSNGLLCCQGQSGDKPYYICNPVTREWKKLPKPIADHGYPSAIVLIFEPSLLNFEADYKLVCAFPSNDFDDATEFEIYSSKENSWRISGEICFANVKIDPSSGVYANGVVYWRGRSLLAFDLTKDRSQTFNQFYSNGILGTVDGKLCKANFHGHTITVDVLDNAHYNTMQMSSTSRMWKQREKITVNKDVLGVELFDPALIGVSGNFLVFKIGEKNFYYDFQTKELKSMSPISYRKNMICLPYVNSLASL</sequence>
<dbReference type="InterPro" id="IPR050796">
    <property type="entry name" value="SCF_F-box_component"/>
</dbReference>
<dbReference type="Proteomes" id="UP000826271">
    <property type="component" value="Unassembled WGS sequence"/>
</dbReference>